<dbReference type="PATRIC" id="fig|237258.4.peg.74"/>
<dbReference type="GO" id="GO:0003677">
    <property type="term" value="F:DNA binding"/>
    <property type="evidence" value="ECO:0007669"/>
    <property type="project" value="UniProtKB-KW"/>
</dbReference>
<dbReference type="STRING" id="237258.SAMN04489756_11084"/>
<organism evidence="1 2">
    <name type="scientific">Cloacibacterium normanense</name>
    <dbReference type="NCBI Taxonomy" id="237258"/>
    <lineage>
        <taxon>Bacteria</taxon>
        <taxon>Pseudomonadati</taxon>
        <taxon>Bacteroidota</taxon>
        <taxon>Flavobacteriia</taxon>
        <taxon>Flavobacteriales</taxon>
        <taxon>Weeksellaceae</taxon>
    </lineage>
</organism>
<evidence type="ECO:0000313" key="1">
    <source>
        <dbReference type="EMBL" id="OEL11036.1"/>
    </source>
</evidence>
<dbReference type="AlphaFoldDB" id="A0A1E5UDQ5"/>
<sequence length="91" mass="10301">MLATILKSQKATQTTIAIIETFTKIRELSRTVSELAEVKDESEQKSLMQKSGEIISDILGEELKTTDTETTVELNFAVLKFKHTIKRKTDK</sequence>
<accession>A0A1E5UDQ5</accession>
<name>A0A1E5UDQ5_9FLAO</name>
<evidence type="ECO:0000313" key="2">
    <source>
        <dbReference type="Proteomes" id="UP000095601"/>
    </source>
</evidence>
<dbReference type="RefSeq" id="WP_245993261.1">
    <property type="nucleotide sequence ID" value="NZ_CP034157.1"/>
</dbReference>
<dbReference type="EMBL" id="MKGI01000063">
    <property type="protein sequence ID" value="OEL11036.1"/>
    <property type="molecule type" value="Genomic_DNA"/>
</dbReference>
<protein>
    <submittedName>
        <fullName evidence="1">Putative kilA-N, DNA-binding domain protein</fullName>
    </submittedName>
</protein>
<reference evidence="1 2" key="1">
    <citation type="submission" date="2016-09" db="EMBL/GenBank/DDBJ databases">
        <authorList>
            <person name="Capua I."/>
            <person name="De Benedictis P."/>
            <person name="Joannis T."/>
            <person name="Lombin L.H."/>
            <person name="Cattoli G."/>
        </authorList>
    </citation>
    <scope>NUCLEOTIDE SEQUENCE [LARGE SCALE GENOMIC DNA]</scope>
    <source>
        <strain evidence="1 2">NRS-1</strain>
    </source>
</reference>
<proteinExistence type="predicted"/>
<comment type="caution">
    <text evidence="1">The sequence shown here is derived from an EMBL/GenBank/DDBJ whole genome shotgun (WGS) entry which is preliminary data.</text>
</comment>
<dbReference type="Proteomes" id="UP000095601">
    <property type="component" value="Unassembled WGS sequence"/>
</dbReference>
<keyword evidence="2" id="KW-1185">Reference proteome</keyword>
<keyword evidence="1" id="KW-0238">DNA-binding</keyword>
<gene>
    <name evidence="1" type="ORF">BHF72_2495</name>
</gene>